<dbReference type="OrthoDB" id="9801841at2"/>
<dbReference type="RefSeq" id="WP_150948577.1">
    <property type="nucleotide sequence ID" value="NZ_VCMV01000063.1"/>
</dbReference>
<proteinExistence type="predicted"/>
<comment type="caution">
    <text evidence="1">The sequence shown here is derived from an EMBL/GenBank/DDBJ whole genome shotgun (WGS) entry which is preliminary data.</text>
</comment>
<dbReference type="EMBL" id="VCMV01000063">
    <property type="protein sequence ID" value="KAB0264664.1"/>
    <property type="molecule type" value="Genomic_DNA"/>
</dbReference>
<protein>
    <submittedName>
        <fullName evidence="1">Uncharacterized protein</fullName>
    </submittedName>
</protein>
<dbReference type="AlphaFoldDB" id="A0A5N3P4L8"/>
<dbReference type="Proteomes" id="UP000325684">
    <property type="component" value="Unassembled WGS sequence"/>
</dbReference>
<reference evidence="1 2" key="1">
    <citation type="journal article" date="2019" name="Microorganisms">
        <title>Genome Insights into the Novel Species Microvirga brassicacearum, a Rapeseed Endophyte with Biotechnological Potential.</title>
        <authorList>
            <person name="Jimenez-Gomez A."/>
            <person name="Saati-Santamaria Z."/>
            <person name="Igual J.M."/>
            <person name="Rivas R."/>
            <person name="Mateos P.F."/>
            <person name="Garcia-Fraile P."/>
        </authorList>
    </citation>
    <scope>NUCLEOTIDE SEQUENCE [LARGE SCALE GENOMIC DNA]</scope>
    <source>
        <strain evidence="1 2">CDVBN77</strain>
    </source>
</reference>
<keyword evidence="2" id="KW-1185">Reference proteome</keyword>
<name>A0A5N3P4L8_9HYPH</name>
<gene>
    <name evidence="1" type="ORF">FEZ63_21670</name>
</gene>
<organism evidence="1 2">
    <name type="scientific">Microvirga brassicacearum</name>
    <dbReference type="NCBI Taxonomy" id="2580413"/>
    <lineage>
        <taxon>Bacteria</taxon>
        <taxon>Pseudomonadati</taxon>
        <taxon>Pseudomonadota</taxon>
        <taxon>Alphaproteobacteria</taxon>
        <taxon>Hyphomicrobiales</taxon>
        <taxon>Methylobacteriaceae</taxon>
        <taxon>Microvirga</taxon>
    </lineage>
</organism>
<evidence type="ECO:0000313" key="2">
    <source>
        <dbReference type="Proteomes" id="UP000325684"/>
    </source>
</evidence>
<evidence type="ECO:0000313" key="1">
    <source>
        <dbReference type="EMBL" id="KAB0264664.1"/>
    </source>
</evidence>
<accession>A0A5N3P4L8</accession>
<sequence length="120" mass="13701">MDDPIYSNFHEVINAIANAEYQAKAWFGSDLNLMDSPGEQIHALLGAGRLDHIVETRRFNLDERVYDLLLKLKAAILAYQAEVGLDPDPRITIDHPKWEAIRAIAREIQSLLPERYQSQT</sequence>